<evidence type="ECO:0000313" key="4">
    <source>
        <dbReference type="EMBL" id="SFV83684.1"/>
    </source>
</evidence>
<dbReference type="SUPFAM" id="SSF56784">
    <property type="entry name" value="HAD-like"/>
    <property type="match status" value="1"/>
</dbReference>
<dbReference type="InterPro" id="IPR023214">
    <property type="entry name" value="HAD_sf"/>
</dbReference>
<gene>
    <name evidence="1" type="ORF">MNB_SUP05-10-932</name>
    <name evidence="2" type="ORF">MNB_SUP05-12-133</name>
    <name evidence="3" type="ORF">MNB_SUP05-13-381</name>
    <name evidence="4" type="ORF">MNB_SUP05-7-1311</name>
</gene>
<dbReference type="EMBL" id="FPHW01000053">
    <property type="protein sequence ID" value="SFV83684.1"/>
    <property type="molecule type" value="Genomic_DNA"/>
</dbReference>
<evidence type="ECO:0000313" key="3">
    <source>
        <dbReference type="EMBL" id="SFV81551.1"/>
    </source>
</evidence>
<keyword evidence="4" id="KW-0808">Transferase</keyword>
<evidence type="ECO:0000313" key="2">
    <source>
        <dbReference type="EMBL" id="SFV80524.1"/>
    </source>
</evidence>
<name>A0A1W1DQQ2_9ZZZZ</name>
<sequence length="213" mass="24596">MSNDIPLIVDLDHTLIDTDLLYESSMGVLKKNPLLIFLFPFWFAKGKGYLKDQLVKRFSINARILPYNQDVIDYINERKKQGSPVILATASHRDYAFEVVKHFQTRKNNEVIINNKQNLDLFSDKTEILKTKSPNSSLFDDVMASNADFNLSSHNKAKKLIERFGHKQFDYMGDHMRDLPVWEAANLSILVNASDRVIKNTQHLNTLILSRKN</sequence>
<accession>A0A1W1DQQ2</accession>
<evidence type="ECO:0000313" key="1">
    <source>
        <dbReference type="EMBL" id="SFV78084.1"/>
    </source>
</evidence>
<dbReference type="EMBL" id="FPHT01000104">
    <property type="protein sequence ID" value="SFV80524.1"/>
    <property type="molecule type" value="Genomic_DNA"/>
</dbReference>
<dbReference type="AlphaFoldDB" id="A0A1W1DQQ2"/>
<organism evidence="4">
    <name type="scientific">hydrothermal vent metagenome</name>
    <dbReference type="NCBI Taxonomy" id="652676"/>
    <lineage>
        <taxon>unclassified sequences</taxon>
        <taxon>metagenomes</taxon>
        <taxon>ecological metagenomes</taxon>
    </lineage>
</organism>
<dbReference type="EMBL" id="FPHU01000148">
    <property type="protein sequence ID" value="SFV81551.1"/>
    <property type="molecule type" value="Genomic_DNA"/>
</dbReference>
<reference evidence="4" key="1">
    <citation type="submission" date="2016-10" db="EMBL/GenBank/DDBJ databases">
        <authorList>
            <person name="de Groot N.N."/>
        </authorList>
    </citation>
    <scope>NUCLEOTIDE SEQUENCE</scope>
</reference>
<dbReference type="Gene3D" id="3.40.50.1000">
    <property type="entry name" value="HAD superfamily/HAD-like"/>
    <property type="match status" value="1"/>
</dbReference>
<dbReference type="EMBL" id="FPHQ01000288">
    <property type="protein sequence ID" value="SFV78084.1"/>
    <property type="molecule type" value="Genomic_DNA"/>
</dbReference>
<proteinExistence type="predicted"/>
<dbReference type="InterPro" id="IPR036412">
    <property type="entry name" value="HAD-like_sf"/>
</dbReference>
<dbReference type="GO" id="GO:0016740">
    <property type="term" value="F:transferase activity"/>
    <property type="evidence" value="ECO:0007669"/>
    <property type="project" value="UniProtKB-KW"/>
</dbReference>
<protein>
    <submittedName>
        <fullName evidence="4">UbiA prenyltransferase family protein</fullName>
    </submittedName>
</protein>